<accession>A0ACC0GCY0</accession>
<dbReference type="EMBL" id="CM045767">
    <property type="protein sequence ID" value="KAI7998983.1"/>
    <property type="molecule type" value="Genomic_DNA"/>
</dbReference>
<organism evidence="1 2">
    <name type="scientific">Camellia lanceoleosa</name>
    <dbReference type="NCBI Taxonomy" id="1840588"/>
    <lineage>
        <taxon>Eukaryota</taxon>
        <taxon>Viridiplantae</taxon>
        <taxon>Streptophyta</taxon>
        <taxon>Embryophyta</taxon>
        <taxon>Tracheophyta</taxon>
        <taxon>Spermatophyta</taxon>
        <taxon>Magnoliopsida</taxon>
        <taxon>eudicotyledons</taxon>
        <taxon>Gunneridae</taxon>
        <taxon>Pentapetalae</taxon>
        <taxon>asterids</taxon>
        <taxon>Ericales</taxon>
        <taxon>Theaceae</taxon>
        <taxon>Camellia</taxon>
    </lineage>
</organism>
<evidence type="ECO:0000313" key="1">
    <source>
        <dbReference type="EMBL" id="KAI7998983.1"/>
    </source>
</evidence>
<proteinExistence type="predicted"/>
<keyword evidence="2" id="KW-1185">Reference proteome</keyword>
<comment type="caution">
    <text evidence="1">The sequence shown here is derived from an EMBL/GenBank/DDBJ whole genome shotgun (WGS) entry which is preliminary data.</text>
</comment>
<protein>
    <submittedName>
        <fullName evidence="1">Uncharacterized protein</fullName>
    </submittedName>
</protein>
<evidence type="ECO:0000313" key="2">
    <source>
        <dbReference type="Proteomes" id="UP001060215"/>
    </source>
</evidence>
<name>A0ACC0GCY0_9ERIC</name>
<sequence>MPPKKKGSHKKTPPPKKGSTSETTQPDYPKEKTIEKEHENVCDLSQEEQMDKQGGKRKNDEASQGKIDKIIREPKMLKLSCGRPTSTKQRKEFHGSLDCVQNYGLRFVRNYVGEEETQTVEVILLYRSSKPNTTIKPSEFDGSVVNEGIKQDMADVCTVIFDKILKVENLEVAEDLKHLHKLMGDNACIKTISGVRWFIASHPSLWHWRSKLHFFGKVWNEYIQGQCKPKSLVLNSVSVTIDTAIRLVSCATDWQTRIPANTPFEKLIKHRNASVYRNRPMDLLCFVRDFLGHINDKDEFGKKMYIDEAVEGYYSNEQCVEKMIGDIFPLFLVEFYKELSQLNFFVW</sequence>
<gene>
    <name evidence="1" type="ORF">LOK49_LG10G00425</name>
</gene>
<dbReference type="Proteomes" id="UP001060215">
    <property type="component" value="Chromosome 10"/>
</dbReference>
<reference evidence="1 2" key="1">
    <citation type="journal article" date="2022" name="Plant J.">
        <title>Chromosome-level genome of Camellia lanceoleosa provides a valuable resource for understanding genome evolution and self-incompatibility.</title>
        <authorList>
            <person name="Gong W."/>
            <person name="Xiao S."/>
            <person name="Wang L."/>
            <person name="Liao Z."/>
            <person name="Chang Y."/>
            <person name="Mo W."/>
            <person name="Hu G."/>
            <person name="Li W."/>
            <person name="Zhao G."/>
            <person name="Zhu H."/>
            <person name="Hu X."/>
            <person name="Ji K."/>
            <person name="Xiang X."/>
            <person name="Song Q."/>
            <person name="Yuan D."/>
            <person name="Jin S."/>
            <person name="Zhang L."/>
        </authorList>
    </citation>
    <scope>NUCLEOTIDE SEQUENCE [LARGE SCALE GENOMIC DNA]</scope>
    <source>
        <strain evidence="1">SQ_2022a</strain>
    </source>
</reference>